<reference evidence="1 2" key="1">
    <citation type="submission" date="2016-02" db="EMBL/GenBank/DDBJ databases">
        <title>Draft genome sequence of Polaribacter atrinae KACC17473.</title>
        <authorList>
            <person name="Shin S.-K."/>
            <person name="Yi H."/>
        </authorList>
    </citation>
    <scope>NUCLEOTIDE SEQUENCE [LARGE SCALE GENOMIC DNA]</scope>
    <source>
        <strain evidence="1 2">KACC 17473</strain>
    </source>
</reference>
<evidence type="ECO:0008006" key="3">
    <source>
        <dbReference type="Google" id="ProtNLM"/>
    </source>
</evidence>
<sequence length="255" mass="28950">MKKVLLLLIVAFVISCKNEPKNEVKTTVKKVEVKEESFPAELGKVFEAHGGIDTWRNAEILSFKKGDEVHTIDLKSRINVIHAPKYAVGFDGTNVWLDEAEEGSFKGTPAFYHNLFFYFYAMPFVLADEGITYEKIAPLTFDNVEYPGYKISFNADAGSSPDDNYKLYYNPKTYQMEWLAYTATFSTKKTSDKFNVIKYGKWNNLNGLVLPSEITWFKTDEAGVPTEAARPAMVFMEASINKNDLTDSFFSKPVK</sequence>
<keyword evidence="2" id="KW-1185">Reference proteome</keyword>
<organism evidence="1 2">
    <name type="scientific">Polaribacter atrinae</name>
    <dbReference type="NCBI Taxonomy" id="1333662"/>
    <lineage>
        <taxon>Bacteria</taxon>
        <taxon>Pseudomonadati</taxon>
        <taxon>Bacteroidota</taxon>
        <taxon>Flavobacteriia</taxon>
        <taxon>Flavobacteriales</taxon>
        <taxon>Flavobacteriaceae</taxon>
    </lineage>
</organism>
<dbReference type="RefSeq" id="WP_068450067.1">
    <property type="nucleotide sequence ID" value="NZ_CANKUV010000013.1"/>
</dbReference>
<comment type="caution">
    <text evidence="1">The sequence shown here is derived from an EMBL/GenBank/DDBJ whole genome shotgun (WGS) entry which is preliminary data.</text>
</comment>
<dbReference type="InterPro" id="IPR045444">
    <property type="entry name" value="DUF6503"/>
</dbReference>
<evidence type="ECO:0000313" key="1">
    <source>
        <dbReference type="EMBL" id="OAD44821.1"/>
    </source>
</evidence>
<dbReference type="AlphaFoldDB" id="A0A176TAW5"/>
<proteinExistence type="predicted"/>
<dbReference type="EMBL" id="LVWE01000038">
    <property type="protein sequence ID" value="OAD44821.1"/>
    <property type="molecule type" value="Genomic_DNA"/>
</dbReference>
<dbReference type="PROSITE" id="PS51257">
    <property type="entry name" value="PROKAR_LIPOPROTEIN"/>
    <property type="match status" value="1"/>
</dbReference>
<protein>
    <recommendedName>
        <fullName evidence="3">Threonine synthase</fullName>
    </recommendedName>
</protein>
<evidence type="ECO:0000313" key="2">
    <source>
        <dbReference type="Proteomes" id="UP000076923"/>
    </source>
</evidence>
<dbReference type="Pfam" id="PF20113">
    <property type="entry name" value="DUF6503"/>
    <property type="match status" value="1"/>
</dbReference>
<accession>A0A176TAW5</accession>
<name>A0A176TAW5_9FLAO</name>
<dbReference type="OrthoDB" id="282859at2"/>
<gene>
    <name evidence="1" type="ORF">LPB303_10870</name>
</gene>
<dbReference type="STRING" id="1333662.LPB303_10870"/>
<dbReference type="Proteomes" id="UP000076923">
    <property type="component" value="Unassembled WGS sequence"/>
</dbReference>